<feature type="compositionally biased region" description="Low complexity" evidence="1">
    <location>
        <begin position="719"/>
        <end position="728"/>
    </location>
</feature>
<feature type="compositionally biased region" description="Basic and acidic residues" evidence="1">
    <location>
        <begin position="948"/>
        <end position="961"/>
    </location>
</feature>
<evidence type="ECO:0000313" key="4">
    <source>
        <dbReference type="Proteomes" id="UP001602245"/>
    </source>
</evidence>
<feature type="compositionally biased region" description="Low complexity" evidence="1">
    <location>
        <begin position="665"/>
        <end position="674"/>
    </location>
</feature>
<evidence type="ECO:0000256" key="2">
    <source>
        <dbReference type="SAM" id="Phobius"/>
    </source>
</evidence>
<feature type="compositionally biased region" description="Low complexity" evidence="1">
    <location>
        <begin position="963"/>
        <end position="972"/>
    </location>
</feature>
<feature type="compositionally biased region" description="Basic and acidic residues" evidence="1">
    <location>
        <begin position="981"/>
        <end position="994"/>
    </location>
</feature>
<feature type="compositionally biased region" description="Basic and acidic residues" evidence="1">
    <location>
        <begin position="26"/>
        <end position="41"/>
    </location>
</feature>
<feature type="compositionally biased region" description="Gly residues" evidence="1">
    <location>
        <begin position="1089"/>
        <end position="1101"/>
    </location>
</feature>
<feature type="transmembrane region" description="Helical" evidence="2">
    <location>
        <begin position="1369"/>
        <end position="1390"/>
    </location>
</feature>
<evidence type="ECO:0000313" key="3">
    <source>
        <dbReference type="EMBL" id="MFF5295128.1"/>
    </source>
</evidence>
<feature type="compositionally biased region" description="Polar residues" evidence="1">
    <location>
        <begin position="114"/>
        <end position="140"/>
    </location>
</feature>
<keyword evidence="2" id="KW-1133">Transmembrane helix</keyword>
<name>A0ABW6WQ06_9ACTN</name>
<feature type="compositionally biased region" description="Acidic residues" evidence="1">
    <location>
        <begin position="1352"/>
        <end position="1361"/>
    </location>
</feature>
<feature type="compositionally biased region" description="Basic and acidic residues" evidence="1">
    <location>
        <begin position="792"/>
        <end position="804"/>
    </location>
</feature>
<feature type="compositionally biased region" description="Low complexity" evidence="1">
    <location>
        <begin position="54"/>
        <end position="67"/>
    </location>
</feature>
<feature type="compositionally biased region" description="Polar residues" evidence="1">
    <location>
        <begin position="1321"/>
        <end position="1332"/>
    </location>
</feature>
<feature type="transmembrane region" description="Helical" evidence="2">
    <location>
        <begin position="1402"/>
        <end position="1422"/>
    </location>
</feature>
<feature type="compositionally biased region" description="Polar residues" evidence="1">
    <location>
        <begin position="1293"/>
        <end position="1305"/>
    </location>
</feature>
<keyword evidence="2" id="KW-0472">Membrane</keyword>
<accession>A0ABW6WQ06</accession>
<feature type="region of interest" description="Disordered" evidence="1">
    <location>
        <begin position="1"/>
        <end position="1362"/>
    </location>
</feature>
<feature type="compositionally biased region" description="Low complexity" evidence="1">
    <location>
        <begin position="342"/>
        <end position="357"/>
    </location>
</feature>
<feature type="compositionally biased region" description="Gly residues" evidence="1">
    <location>
        <begin position="1006"/>
        <end position="1015"/>
    </location>
</feature>
<dbReference type="EMBL" id="JBIAZU010000007">
    <property type="protein sequence ID" value="MFF5295128.1"/>
    <property type="molecule type" value="Genomic_DNA"/>
</dbReference>
<comment type="caution">
    <text evidence="3">The sequence shown here is derived from an EMBL/GenBank/DDBJ whole genome shotgun (WGS) entry which is preliminary data.</text>
</comment>
<feature type="compositionally biased region" description="Basic and acidic residues" evidence="1">
    <location>
        <begin position="358"/>
        <end position="367"/>
    </location>
</feature>
<feature type="compositionally biased region" description="Gly residues" evidence="1">
    <location>
        <begin position="1112"/>
        <end position="1136"/>
    </location>
</feature>
<keyword evidence="2" id="KW-0812">Transmembrane</keyword>
<feature type="compositionally biased region" description="Basic and acidic residues" evidence="1">
    <location>
        <begin position="1218"/>
        <end position="1231"/>
    </location>
</feature>
<dbReference type="Proteomes" id="UP001602245">
    <property type="component" value="Unassembled WGS sequence"/>
</dbReference>
<feature type="compositionally biased region" description="Low complexity" evidence="1">
    <location>
        <begin position="701"/>
        <end position="710"/>
    </location>
</feature>
<feature type="transmembrane region" description="Helical" evidence="2">
    <location>
        <begin position="1434"/>
        <end position="1455"/>
    </location>
</feature>
<feature type="compositionally biased region" description="Gly residues" evidence="1">
    <location>
        <begin position="1039"/>
        <end position="1049"/>
    </location>
</feature>
<feature type="compositionally biased region" description="Basic and acidic residues" evidence="1">
    <location>
        <begin position="1"/>
        <end position="18"/>
    </location>
</feature>
<gene>
    <name evidence="3" type="ORF">ACFY35_37300</name>
</gene>
<feature type="compositionally biased region" description="Polar residues" evidence="1">
    <location>
        <begin position="175"/>
        <end position="197"/>
    </location>
</feature>
<evidence type="ECO:0000256" key="1">
    <source>
        <dbReference type="SAM" id="MobiDB-lite"/>
    </source>
</evidence>
<feature type="compositionally biased region" description="Polar residues" evidence="1">
    <location>
        <begin position="149"/>
        <end position="162"/>
    </location>
</feature>
<feature type="compositionally biased region" description="Basic and acidic residues" evidence="1">
    <location>
        <begin position="272"/>
        <end position="293"/>
    </location>
</feature>
<feature type="compositionally biased region" description="Low complexity" evidence="1">
    <location>
        <begin position="759"/>
        <end position="769"/>
    </location>
</feature>
<feature type="compositionally biased region" description="Polar residues" evidence="1">
    <location>
        <begin position="805"/>
        <end position="816"/>
    </location>
</feature>
<dbReference type="RefSeq" id="WP_157295715.1">
    <property type="nucleotide sequence ID" value="NZ_JBIAZU010000007.1"/>
</dbReference>
<reference evidence="3 4" key="1">
    <citation type="submission" date="2024-10" db="EMBL/GenBank/DDBJ databases">
        <title>The Natural Products Discovery Center: Release of the First 8490 Sequenced Strains for Exploring Actinobacteria Biosynthetic Diversity.</title>
        <authorList>
            <person name="Kalkreuter E."/>
            <person name="Kautsar S.A."/>
            <person name="Yang D."/>
            <person name="Bader C.D."/>
            <person name="Teijaro C.N."/>
            <person name="Fluegel L."/>
            <person name="Davis C.M."/>
            <person name="Simpson J.R."/>
            <person name="Lauterbach L."/>
            <person name="Steele A.D."/>
            <person name="Gui C."/>
            <person name="Meng S."/>
            <person name="Li G."/>
            <person name="Viehrig K."/>
            <person name="Ye F."/>
            <person name="Su P."/>
            <person name="Kiefer A.F."/>
            <person name="Nichols A."/>
            <person name="Cepeda A.J."/>
            <person name="Yan W."/>
            <person name="Fan B."/>
            <person name="Jiang Y."/>
            <person name="Adhikari A."/>
            <person name="Zheng C.-J."/>
            <person name="Schuster L."/>
            <person name="Cowan T.M."/>
            <person name="Smanski M.J."/>
            <person name="Chevrette M.G."/>
            <person name="De Carvalho L.P.S."/>
            <person name="Shen B."/>
        </authorList>
    </citation>
    <scope>NUCLEOTIDE SEQUENCE [LARGE SCALE GENOMIC DNA]</scope>
    <source>
        <strain evidence="3 4">NPDC000087</strain>
    </source>
</reference>
<organism evidence="3 4">
    <name type="scientific">Paractinoplanes globisporus</name>
    <dbReference type="NCBI Taxonomy" id="113565"/>
    <lineage>
        <taxon>Bacteria</taxon>
        <taxon>Bacillati</taxon>
        <taxon>Actinomycetota</taxon>
        <taxon>Actinomycetes</taxon>
        <taxon>Micromonosporales</taxon>
        <taxon>Micromonosporaceae</taxon>
        <taxon>Paractinoplanes</taxon>
    </lineage>
</organism>
<keyword evidence="4" id="KW-1185">Reference proteome</keyword>
<feature type="compositionally biased region" description="Basic and acidic residues" evidence="1">
    <location>
        <begin position="827"/>
        <end position="857"/>
    </location>
</feature>
<proteinExistence type="predicted"/>
<feature type="compositionally biased region" description="Low complexity" evidence="1">
    <location>
        <begin position="400"/>
        <end position="413"/>
    </location>
</feature>
<sequence length="1461" mass="150452">MDQREWDYGSRMPRDRRAAQPWPSESPEHTDFAEPEQKWESLTDTGSMQPSPEALAWQRRADAWAQQPESDSQAVEPANRWSEVASTGRTAFPADGVGWRTETAEWRATGARWRQTTEWRSTTGTHGWRSTTEAWQSGGASSYDPPAETPSTQPAISSTPWSADQPADEGRPAWQQFTGPAQPWEQQQATPSWQQPSQRPPAESSPSWQQLVDGKSATEPPRDSTSRPSWQRDAIEGTATWNDAAGSTKDSESMSSWLRMDDPAETPSWQTPRDDGRHLVREDDRAAWRRDAELGGGSPPVGRRRAPEGDAPRPSGGTGWAARSDSDHWAGHADTGNIQLYPDPATPTTPTWAGADPAARRYDDGSAGRRALPSGAYDDSARGASPYGEPTRRSRHTDPAADQAARSAGAASAPMPLSYDTRPGGSHAAEPAPGPRRGRYADDAPPVETPRGYTPDTPGFGRGAATGYPAEPPAAAPTTGFGRAGGRAGRGASDAPSNPGFGSGPADTPAGGFGRRGAGFAEPPSASPTSSYGRGAASGYATEPPPAPNGNFGRGAGLAEPPSASPTSSYGRGAGLAEPPSATPPGAFGRGAGSAEPRSASPAGGFGRGAGFPEPPSAAPTSSYGRGAAGYPPEPPAASAPGFGRSAGLAEPPSAPTSSYGRGAGLAEPPAAGPTSSYGRGAGLAEPPSAAPTSSYGRGAGLAEPPAAAPTSSYGRGAGFAEPPAAAPTSSYGRGAAPAYPTDQPPPGGGRRRGRDAAEPFADEAAARSGPGGRRSRAEEPPAPAGRGGKARYNEVHDDWREHTGSWSAEPDTSSWVRDPDTGQWSRSDDDPRVLAWREEAARRDSMNHAVPARRELPAGPAKPEPPADDWRGDAGPSSSPRSAMPAAPRSGMPASPRSAMPAAPRSGMPSSAQRSATPFGPRPDDTPGYPDAGPTSTPRSGTPYGTPRRELPSGRARPDDTGFGAAPASGPSYGGTYGSPRRELPSGRARPDDTGFGAAPTSGPSYGGGPGADGFGRSSGPAYGGSGSTYGSAAGSGPAYGGGPGGPSYGSRRALPSGRSGADDPAAYRNGSMYDDEPGNAPRSGPPYGDGPGGRRGGTTYGDSPPRNGTPYGGPPFGDGPGGAPRGGTPYGDGPGSAPRSGTPYGGPADYRAGVRHDDDDEPSIGGGRRRADYDDEPMGPDSWRRTPDAGQAWPSRALGAAAETPPWSRGGAPADPRQRPDPGDWRLEFAEPAENGHGSAAYREGGGREAVGGDWRQDLSDGDDLGDGESRRYGTSDYVPFRSGGAAAVPRSSNLSMTSTSLISPVPREQRDPMVRPQRSGNGIQQSLTGSYERRPVTGGFPMSRRSDLLDPDDEEGDQDSGGTLAAIGYTVIWYGVPIVLFVVYMLVIDTGSQSHALGTLAKAAPQFLISLVLSVLVALGLRKFSSNWKAISVGLAAAVVGGGLATVLSSAITGNSLS</sequence>
<feature type="compositionally biased region" description="Basic and acidic residues" evidence="1">
    <location>
        <begin position="390"/>
        <end position="399"/>
    </location>
</feature>
<feature type="compositionally biased region" description="Low complexity" evidence="1">
    <location>
        <begin position="875"/>
        <end position="908"/>
    </location>
</feature>
<protein>
    <submittedName>
        <fullName evidence="3">Uncharacterized protein</fullName>
    </submittedName>
</protein>